<evidence type="ECO:0000256" key="1">
    <source>
        <dbReference type="ARBA" id="ARBA00022723"/>
    </source>
</evidence>
<evidence type="ECO:0008006" key="10">
    <source>
        <dbReference type="Google" id="ProtNLM"/>
    </source>
</evidence>
<comment type="caution">
    <text evidence="8">The sequence shown here is derived from an EMBL/GenBank/DDBJ whole genome shotgun (WGS) entry which is preliminary data.</text>
</comment>
<keyword evidence="9" id="KW-1185">Reference proteome</keyword>
<feature type="compositionally biased region" description="Low complexity" evidence="5">
    <location>
        <begin position="260"/>
        <end position="276"/>
    </location>
</feature>
<dbReference type="SMART" id="SM00249">
    <property type="entry name" value="PHD"/>
    <property type="match status" value="2"/>
</dbReference>
<keyword evidence="1" id="KW-0479">Metal-binding</keyword>
<feature type="domain" description="PHD-type" evidence="6">
    <location>
        <begin position="339"/>
        <end position="393"/>
    </location>
</feature>
<dbReference type="Proteomes" id="UP001473302">
    <property type="component" value="Unassembled WGS sequence"/>
</dbReference>
<dbReference type="InterPro" id="IPR001965">
    <property type="entry name" value="Znf_PHD"/>
</dbReference>
<protein>
    <recommendedName>
        <fullName evidence="10">PHD-type domain-containing protein</fullName>
    </recommendedName>
</protein>
<accession>A0ABP9YJ27</accession>
<evidence type="ECO:0000313" key="8">
    <source>
        <dbReference type="EMBL" id="GAA5806861.1"/>
    </source>
</evidence>
<dbReference type="Gene3D" id="3.30.40.10">
    <property type="entry name" value="Zinc/RING finger domain, C3HC4 (zinc finger)"/>
    <property type="match status" value="1"/>
</dbReference>
<keyword evidence="2 4" id="KW-0863">Zinc-finger</keyword>
<sequence length="800" mass="91152">MRLPVEVLPTTDSDIRCTILPPSNVVSFGPLHDDMQQTEHFEREYQYLILQSIPPLIRYQPPMSSRVGVIPSSIKRSPLIPATHETTTLTRKLEPTVATKENNKSVFSGPHFLPEKYSIKPIAAFRQSYFVPTYKDDTPSRYYATPDIQHYFQAALQDGSYFETYSDYSADDPSLHRPAHRNTYRPISSRPKLLNRSESIRRPDPQPSTTRFTYSSPSAFDSIPFEITRQESSHTESSSDFMSYEEPSLPPARKWHKPVSISSESTSEYESDVSTTITTKGKQPESAESTPKRKAAVYSPSPDVIKKRKISSDIPTKTEAIEELRQLGKFTKLWTQKDAEVCCVCFEDVTTQSNPLVYCDNALCEVIVHKNCYKIKSNIANSEHWYCDRCRPSNGVSVYRNVACVLCPNITGAFCKLSESFYGIEWVHMICAKNLTGPSGFTYQPKTHDYRMSIRNHIPIQRFLDACMYCTDPMFAQFGAKLKCRYCPQLFHVTCAGKSGYWCFNKDAVLACAEHAIVTSTKSSPRRLALAFEKWISKRDVHLLDQFNITPAGIQIETWKRTVTKSPFIPENDLMDQSFKLFFDRIKCHTVDHAKKKYMEFVDFLLTEFCRSYSSSYILKVNGLFLKKNFYHSPVYRYVPPKGAFSICADVEPSKKKPEKSGGNEPTPKLILYANSPKSFTTSNKKASSDSRVTAYSQQPSTTTASPKTKRAEEQHIVVPSPDLVCFICGQHEFPKATWDSFDFTEDYVEHLEATSHQRKVGHTGTGNFWDPRVFIQCAECHLKVHCGCPNPPIKKYPQK</sequence>
<gene>
    <name evidence="8" type="ORF">MFLAVUS_000209</name>
</gene>
<feature type="compositionally biased region" description="Polar residues" evidence="5">
    <location>
        <begin position="680"/>
        <end position="707"/>
    </location>
</feature>
<feature type="compositionally biased region" description="Polar residues" evidence="5">
    <location>
        <begin position="207"/>
        <end position="219"/>
    </location>
</feature>
<name>A0ABP9YJ27_9FUNG</name>
<dbReference type="PANTHER" id="PTHR13793">
    <property type="entry name" value="PHD FINGER PROTEINS"/>
    <property type="match status" value="1"/>
</dbReference>
<dbReference type="PROSITE" id="PS01359">
    <property type="entry name" value="ZF_PHD_1"/>
    <property type="match status" value="1"/>
</dbReference>
<proteinExistence type="predicted"/>
<feature type="region of interest" description="Disordered" evidence="5">
    <location>
        <begin position="680"/>
        <end position="712"/>
    </location>
</feature>
<evidence type="ECO:0000259" key="7">
    <source>
        <dbReference type="PROSITE" id="PS50081"/>
    </source>
</evidence>
<dbReference type="InterPro" id="IPR019786">
    <property type="entry name" value="Zinc_finger_PHD-type_CS"/>
</dbReference>
<dbReference type="InterPro" id="IPR002219">
    <property type="entry name" value="PKC_DAG/PE"/>
</dbReference>
<dbReference type="InterPro" id="IPR050701">
    <property type="entry name" value="Histone_Mod_Regulator"/>
</dbReference>
<dbReference type="EMBL" id="BAABUK010000002">
    <property type="protein sequence ID" value="GAA5806861.1"/>
    <property type="molecule type" value="Genomic_DNA"/>
</dbReference>
<evidence type="ECO:0000256" key="3">
    <source>
        <dbReference type="ARBA" id="ARBA00022833"/>
    </source>
</evidence>
<dbReference type="PANTHER" id="PTHR13793:SF107">
    <property type="entry name" value="BROMODOMAIN-CONTAINING PROTEIN HOMOLOG"/>
    <property type="match status" value="1"/>
</dbReference>
<dbReference type="InterPro" id="IPR019787">
    <property type="entry name" value="Znf_PHD-finger"/>
</dbReference>
<evidence type="ECO:0000313" key="9">
    <source>
        <dbReference type="Proteomes" id="UP001473302"/>
    </source>
</evidence>
<feature type="domain" description="Phorbol-ester/DAG-type" evidence="7">
    <location>
        <begin position="447"/>
        <end position="503"/>
    </location>
</feature>
<feature type="region of interest" description="Disordered" evidence="5">
    <location>
        <begin position="172"/>
        <end position="299"/>
    </location>
</feature>
<evidence type="ECO:0000256" key="4">
    <source>
        <dbReference type="PROSITE-ProRule" id="PRU00146"/>
    </source>
</evidence>
<dbReference type="InterPro" id="IPR011011">
    <property type="entry name" value="Znf_FYVE_PHD"/>
</dbReference>
<dbReference type="PROSITE" id="PS50016">
    <property type="entry name" value="ZF_PHD_2"/>
    <property type="match status" value="1"/>
</dbReference>
<organism evidence="8 9">
    <name type="scientific">Mucor flavus</name>
    <dbReference type="NCBI Taxonomy" id="439312"/>
    <lineage>
        <taxon>Eukaryota</taxon>
        <taxon>Fungi</taxon>
        <taxon>Fungi incertae sedis</taxon>
        <taxon>Mucoromycota</taxon>
        <taxon>Mucoromycotina</taxon>
        <taxon>Mucoromycetes</taxon>
        <taxon>Mucorales</taxon>
        <taxon>Mucorineae</taxon>
        <taxon>Mucoraceae</taxon>
        <taxon>Mucor</taxon>
    </lineage>
</organism>
<keyword evidence="3" id="KW-0862">Zinc</keyword>
<dbReference type="Pfam" id="PF13832">
    <property type="entry name" value="zf-HC5HC2H_2"/>
    <property type="match status" value="1"/>
</dbReference>
<evidence type="ECO:0000259" key="6">
    <source>
        <dbReference type="PROSITE" id="PS50016"/>
    </source>
</evidence>
<feature type="compositionally biased region" description="Polar residues" evidence="5">
    <location>
        <begin position="277"/>
        <end position="289"/>
    </location>
</feature>
<evidence type="ECO:0000256" key="2">
    <source>
        <dbReference type="ARBA" id="ARBA00022771"/>
    </source>
</evidence>
<dbReference type="PROSITE" id="PS50081">
    <property type="entry name" value="ZF_DAG_PE_2"/>
    <property type="match status" value="1"/>
</dbReference>
<evidence type="ECO:0000256" key="5">
    <source>
        <dbReference type="SAM" id="MobiDB-lite"/>
    </source>
</evidence>
<reference evidence="8 9" key="1">
    <citation type="submission" date="2024-04" db="EMBL/GenBank/DDBJ databases">
        <title>genome sequences of Mucor flavus KT1a and Helicostylum pulchrum KT1b strains isolated from the surface of a dry-aged beef.</title>
        <authorList>
            <person name="Toyotome T."/>
            <person name="Hosono M."/>
            <person name="Torimaru M."/>
            <person name="Fukuda K."/>
            <person name="Mikami N."/>
        </authorList>
    </citation>
    <scope>NUCLEOTIDE SEQUENCE [LARGE SCALE GENOMIC DNA]</scope>
    <source>
        <strain evidence="8 9">KT1a</strain>
    </source>
</reference>
<dbReference type="SUPFAM" id="SSF57903">
    <property type="entry name" value="FYVE/PHD zinc finger"/>
    <property type="match status" value="1"/>
</dbReference>
<dbReference type="Pfam" id="PF13831">
    <property type="entry name" value="PHD_2"/>
    <property type="match status" value="1"/>
</dbReference>
<dbReference type="InterPro" id="IPR013083">
    <property type="entry name" value="Znf_RING/FYVE/PHD"/>
</dbReference>